<dbReference type="SUPFAM" id="SSF53474">
    <property type="entry name" value="alpha/beta-Hydrolases"/>
    <property type="match status" value="1"/>
</dbReference>
<evidence type="ECO:0000256" key="3">
    <source>
        <dbReference type="SAM" id="Phobius"/>
    </source>
</evidence>
<dbReference type="Pfam" id="PF00135">
    <property type="entry name" value="COesterase"/>
    <property type="match status" value="1"/>
</dbReference>
<feature type="compositionally biased region" description="Polar residues" evidence="2">
    <location>
        <begin position="594"/>
        <end position="609"/>
    </location>
</feature>
<dbReference type="Gene3D" id="3.40.50.1820">
    <property type="entry name" value="alpha/beta hydrolase"/>
    <property type="match status" value="1"/>
</dbReference>
<proteinExistence type="inferred from homology"/>
<dbReference type="InterPro" id="IPR029058">
    <property type="entry name" value="AB_hydrolase_fold"/>
</dbReference>
<keyword evidence="3" id="KW-0472">Membrane</keyword>
<dbReference type="InterPro" id="IPR051093">
    <property type="entry name" value="Neuroligin/BSAL"/>
</dbReference>
<feature type="transmembrane region" description="Helical" evidence="3">
    <location>
        <begin position="695"/>
        <end position="720"/>
    </location>
</feature>
<sequence>MSSASFLADRGASTRGNFALFDLQAAVQWVQLNIHRFGGDPKRVTLMGHHHGAALVHLFSTSTLSIGPHFYGIQNMVLLDGSAAAPWATAHCPETVKDFLESQLNLASDVLPARSATSSGEQPTPVPTPLASTNLFTLLQNVPLSTILELQRNLSSLPQFTSCLRPRREPPLFPKLSRKPLVTMNSLLDQQTAPETAEYFRSLGHQEETSRPTLFQRARLMYGQTAGAGMAFARPARFSTAAPEAEKIGTFMDRKFRRHLESKTQRPAMYHATDFTSALSYLLEHVFQSPRRQLGDLIRFLYAYCCPEEGVSQTSEGTVHQPAFQTSSLRAQVKNMLTDALFLAPAIYTLRQHSRLASRHFQPPSTPLSSTSQYLRQQQLSLEDYSTLGGYGTYAYILTSGASEDCSSSSASDADSAAKICGEAGIGDDLQILLGEPLLQAEQPPTQNQRQALAERQVSHLMMRYLVNFIHSGCVCWPPMQVPVDCVVARYGGATTPDAWGADTFLTLQKSFRKRYTLFWSDLFPKLVADLETRKSAGRREEDAAGSLASSPMSLGATLDRLQQLGGTSGVDWLLKVEPLKNPSDAKGPASAAEASTLTHIPNNQNPWGVQSEGKKGKISASSFNGSVLVSGGIETSITPLPVDKALSFSCLLTSPHPLFSLLTRHLPGSRCQQSVPFPNEDARESVAETSSKRILLLTLVVGLSLFLLNVIFVGTFYVCMQQRKDRRSNGILVSATDADNGATKLMPRKPSDSLTRGPIIKFPTDYLAPSAPKGLTPSHLQLSGGETHSEFRRQANTDYHGLSYPRSPQTQALLGGPAMKLTDDLVCGRDGFPKLGRHNLATLDNSWCPMKHVSQMSATSTAPLQPEQV</sequence>
<reference evidence="7" key="1">
    <citation type="submission" date="2016-06" db="UniProtKB">
        <authorList>
            <consortium name="WormBaseParasite"/>
        </authorList>
    </citation>
    <scope>IDENTIFICATION</scope>
</reference>
<keyword evidence="6" id="KW-1185">Reference proteome</keyword>
<evidence type="ECO:0000313" key="7">
    <source>
        <dbReference type="WBParaSite" id="SSLN_0000376401-mRNA-1"/>
    </source>
</evidence>
<dbReference type="WBParaSite" id="SSLN_0000376401-mRNA-1">
    <property type="protein sequence ID" value="SSLN_0000376401-mRNA-1"/>
    <property type="gene ID" value="SSLN_0000376401"/>
</dbReference>
<name>A0A183SHF4_SCHSO</name>
<evidence type="ECO:0000256" key="2">
    <source>
        <dbReference type="SAM" id="MobiDB-lite"/>
    </source>
</evidence>
<gene>
    <name evidence="5" type="ORF">SSLN_LOCUS3652</name>
</gene>
<keyword evidence="3" id="KW-1133">Transmembrane helix</keyword>
<dbReference type="AlphaFoldDB" id="A0A183SHF4"/>
<dbReference type="OrthoDB" id="408631at2759"/>
<comment type="similarity">
    <text evidence="1">Belongs to the type-B carboxylesterase/lipase family.</text>
</comment>
<dbReference type="EMBL" id="UYSU01032607">
    <property type="protein sequence ID" value="VDL90037.1"/>
    <property type="molecule type" value="Genomic_DNA"/>
</dbReference>
<protein>
    <submittedName>
        <fullName evidence="7">COesterase domain-containing protein</fullName>
    </submittedName>
</protein>
<evidence type="ECO:0000256" key="1">
    <source>
        <dbReference type="ARBA" id="ARBA00005964"/>
    </source>
</evidence>
<keyword evidence="3" id="KW-0812">Transmembrane</keyword>
<feature type="region of interest" description="Disordered" evidence="2">
    <location>
        <begin position="582"/>
        <end position="615"/>
    </location>
</feature>
<dbReference type="InterPro" id="IPR002018">
    <property type="entry name" value="CarbesteraseB"/>
</dbReference>
<dbReference type="Proteomes" id="UP000275846">
    <property type="component" value="Unassembled WGS sequence"/>
</dbReference>
<feature type="domain" description="Carboxylesterase type B" evidence="4">
    <location>
        <begin position="5"/>
        <end position="473"/>
    </location>
</feature>
<evidence type="ECO:0000313" key="5">
    <source>
        <dbReference type="EMBL" id="VDL90037.1"/>
    </source>
</evidence>
<evidence type="ECO:0000313" key="6">
    <source>
        <dbReference type="Proteomes" id="UP000275846"/>
    </source>
</evidence>
<reference evidence="5 6" key="2">
    <citation type="submission" date="2018-11" db="EMBL/GenBank/DDBJ databases">
        <authorList>
            <consortium name="Pathogen Informatics"/>
        </authorList>
    </citation>
    <scope>NUCLEOTIDE SEQUENCE [LARGE SCALE GENOMIC DNA]</scope>
    <source>
        <strain evidence="5 6">NST_G2</strain>
    </source>
</reference>
<accession>A0A183SHF4</accession>
<dbReference type="PANTHER" id="PTHR43903">
    <property type="entry name" value="NEUROLIGIN"/>
    <property type="match status" value="1"/>
</dbReference>
<dbReference type="STRING" id="70667.A0A183SHF4"/>
<evidence type="ECO:0000259" key="4">
    <source>
        <dbReference type="Pfam" id="PF00135"/>
    </source>
</evidence>
<organism evidence="7">
    <name type="scientific">Schistocephalus solidus</name>
    <name type="common">Tapeworm</name>
    <dbReference type="NCBI Taxonomy" id="70667"/>
    <lineage>
        <taxon>Eukaryota</taxon>
        <taxon>Metazoa</taxon>
        <taxon>Spiralia</taxon>
        <taxon>Lophotrochozoa</taxon>
        <taxon>Platyhelminthes</taxon>
        <taxon>Cestoda</taxon>
        <taxon>Eucestoda</taxon>
        <taxon>Diphyllobothriidea</taxon>
        <taxon>Diphyllobothriidae</taxon>
        <taxon>Schistocephalus</taxon>
    </lineage>
</organism>